<feature type="compositionally biased region" description="Gly residues" evidence="1">
    <location>
        <begin position="174"/>
        <end position="186"/>
    </location>
</feature>
<protein>
    <submittedName>
        <fullName evidence="2">Uncharacterized protein</fullName>
    </submittedName>
</protein>
<evidence type="ECO:0000256" key="1">
    <source>
        <dbReference type="SAM" id="MobiDB-lite"/>
    </source>
</evidence>
<feature type="compositionally biased region" description="Basic and acidic residues" evidence="1">
    <location>
        <begin position="119"/>
        <end position="132"/>
    </location>
</feature>
<gene>
    <name evidence="2" type="ORF">AURDEDRAFT_178703</name>
</gene>
<organism evidence="2 3">
    <name type="scientific">Auricularia subglabra (strain TFB-10046 / SS5)</name>
    <name type="common">White-rot fungus</name>
    <name type="synonym">Auricularia delicata (strain TFB10046)</name>
    <dbReference type="NCBI Taxonomy" id="717982"/>
    <lineage>
        <taxon>Eukaryota</taxon>
        <taxon>Fungi</taxon>
        <taxon>Dikarya</taxon>
        <taxon>Basidiomycota</taxon>
        <taxon>Agaricomycotina</taxon>
        <taxon>Agaricomycetes</taxon>
        <taxon>Auriculariales</taxon>
        <taxon>Auriculariaceae</taxon>
        <taxon>Auricularia</taxon>
    </lineage>
</organism>
<feature type="compositionally biased region" description="Basic and acidic residues" evidence="1">
    <location>
        <begin position="496"/>
        <end position="510"/>
    </location>
</feature>
<evidence type="ECO:0000313" key="2">
    <source>
        <dbReference type="EMBL" id="EJD32253.1"/>
    </source>
</evidence>
<feature type="compositionally biased region" description="Acidic residues" evidence="1">
    <location>
        <begin position="1"/>
        <end position="20"/>
    </location>
</feature>
<dbReference type="KEGG" id="adl:AURDEDRAFT_178703"/>
<dbReference type="InParanoid" id="J0WIY8"/>
<feature type="compositionally biased region" description="Low complexity" evidence="1">
    <location>
        <begin position="44"/>
        <end position="65"/>
    </location>
</feature>
<feature type="compositionally biased region" description="Low complexity" evidence="1">
    <location>
        <begin position="460"/>
        <end position="476"/>
    </location>
</feature>
<accession>J0WIY8</accession>
<evidence type="ECO:0000313" key="3">
    <source>
        <dbReference type="Proteomes" id="UP000006514"/>
    </source>
</evidence>
<feature type="compositionally biased region" description="Polar residues" evidence="1">
    <location>
        <begin position="516"/>
        <end position="533"/>
    </location>
</feature>
<sequence>PAENSASEDDEGPSAEEESESPLKARAKRKRRSSEATKRRKARALANARAKAAAQAAGELEAEPATGDASDVSRGATSDEDEVALKPSPAKVSYGLRAAGVHPLTPSPKKKAVAPLRGAAEDARVRTGDGKGKTRAASTRKQHLRVPTPEIAASDEEIAAGADGDAGAGDFPVEGGGAGEGDGGGDALDAAGGGDMMLVDTEHAQEQEVRLGVRRHTKAVQKELADTARAGALEDLGARMVNMLGQLKSAGIQIDFAGPPTVATTSAQAGPSVAPSPDKAKAYSRAENFKGDGSSREGKPVTEGRKYGAVFGSYDVFDVGLNISDYSRKNNEATRDNTELFYPLVRKAYAMNRFRESYVAVIAMPVSGDLKGQTYAWASPRLLQDLPDFLDDCALEISHGTMDKRAHGYAKALGDYKRKALRDLAELNRKNTEAERGGGRGPQDDAADGGGSNAVEKQPAGTGASKGKSSAGAALAPQSPDPGKKRKRLPEDEGGEERSERKSKVAKVADFEAPEQPQQRRPFTPRNASSSRRLTAGSGRGE</sequence>
<feature type="compositionally biased region" description="Basic residues" evidence="1">
    <location>
        <begin position="25"/>
        <end position="43"/>
    </location>
</feature>
<reference evidence="3" key="1">
    <citation type="journal article" date="2012" name="Science">
        <title>The Paleozoic origin of enzymatic lignin decomposition reconstructed from 31 fungal genomes.</title>
        <authorList>
            <person name="Floudas D."/>
            <person name="Binder M."/>
            <person name="Riley R."/>
            <person name="Barry K."/>
            <person name="Blanchette R.A."/>
            <person name="Henrissat B."/>
            <person name="Martinez A.T."/>
            <person name="Otillar R."/>
            <person name="Spatafora J.W."/>
            <person name="Yadav J.S."/>
            <person name="Aerts A."/>
            <person name="Benoit I."/>
            <person name="Boyd A."/>
            <person name="Carlson A."/>
            <person name="Copeland A."/>
            <person name="Coutinho P.M."/>
            <person name="de Vries R.P."/>
            <person name="Ferreira P."/>
            <person name="Findley K."/>
            <person name="Foster B."/>
            <person name="Gaskell J."/>
            <person name="Glotzer D."/>
            <person name="Gorecki P."/>
            <person name="Heitman J."/>
            <person name="Hesse C."/>
            <person name="Hori C."/>
            <person name="Igarashi K."/>
            <person name="Jurgens J.A."/>
            <person name="Kallen N."/>
            <person name="Kersten P."/>
            <person name="Kohler A."/>
            <person name="Kuees U."/>
            <person name="Kumar T.K.A."/>
            <person name="Kuo A."/>
            <person name="LaButti K."/>
            <person name="Larrondo L.F."/>
            <person name="Lindquist E."/>
            <person name="Ling A."/>
            <person name="Lombard V."/>
            <person name="Lucas S."/>
            <person name="Lundell T."/>
            <person name="Martin R."/>
            <person name="McLaughlin D.J."/>
            <person name="Morgenstern I."/>
            <person name="Morin E."/>
            <person name="Murat C."/>
            <person name="Nagy L.G."/>
            <person name="Nolan M."/>
            <person name="Ohm R.A."/>
            <person name="Patyshakuliyeva A."/>
            <person name="Rokas A."/>
            <person name="Ruiz-Duenas F.J."/>
            <person name="Sabat G."/>
            <person name="Salamov A."/>
            <person name="Samejima M."/>
            <person name="Schmutz J."/>
            <person name="Slot J.C."/>
            <person name="St John F."/>
            <person name="Stenlid J."/>
            <person name="Sun H."/>
            <person name="Sun S."/>
            <person name="Syed K."/>
            <person name="Tsang A."/>
            <person name="Wiebenga A."/>
            <person name="Young D."/>
            <person name="Pisabarro A."/>
            <person name="Eastwood D.C."/>
            <person name="Martin F."/>
            <person name="Cullen D."/>
            <person name="Grigoriev I.V."/>
            <person name="Hibbett D.S."/>
        </authorList>
    </citation>
    <scope>NUCLEOTIDE SEQUENCE [LARGE SCALE GENOMIC DNA]</scope>
    <source>
        <strain evidence="3">TFB10046</strain>
    </source>
</reference>
<dbReference type="AlphaFoldDB" id="J0WIY8"/>
<feature type="non-terminal residue" evidence="2">
    <location>
        <position position="1"/>
    </location>
</feature>
<proteinExistence type="predicted"/>
<dbReference type="Proteomes" id="UP000006514">
    <property type="component" value="Unassembled WGS sequence"/>
</dbReference>
<feature type="region of interest" description="Disordered" evidence="1">
    <location>
        <begin position="429"/>
        <end position="542"/>
    </location>
</feature>
<dbReference type="EMBL" id="JH689163">
    <property type="protein sequence ID" value="EJD32253.1"/>
    <property type="molecule type" value="Genomic_DNA"/>
</dbReference>
<keyword evidence="3" id="KW-1185">Reference proteome</keyword>
<feature type="region of interest" description="Disordered" evidence="1">
    <location>
        <begin position="1"/>
        <end position="186"/>
    </location>
</feature>
<feature type="compositionally biased region" description="Low complexity" evidence="1">
    <location>
        <begin position="159"/>
        <end position="173"/>
    </location>
</feature>
<dbReference type="eggNOG" id="ENOG502SBR1">
    <property type="taxonomic scope" value="Eukaryota"/>
</dbReference>
<name>J0WIY8_AURST</name>
<feature type="compositionally biased region" description="Basic and acidic residues" evidence="1">
    <location>
        <begin position="429"/>
        <end position="438"/>
    </location>
</feature>